<evidence type="ECO:0000313" key="3">
    <source>
        <dbReference type="Proteomes" id="UP000823388"/>
    </source>
</evidence>
<organism evidence="2 3">
    <name type="scientific">Panicum virgatum</name>
    <name type="common">Blackwell switchgrass</name>
    <dbReference type="NCBI Taxonomy" id="38727"/>
    <lineage>
        <taxon>Eukaryota</taxon>
        <taxon>Viridiplantae</taxon>
        <taxon>Streptophyta</taxon>
        <taxon>Embryophyta</taxon>
        <taxon>Tracheophyta</taxon>
        <taxon>Spermatophyta</taxon>
        <taxon>Magnoliopsida</taxon>
        <taxon>Liliopsida</taxon>
        <taxon>Poales</taxon>
        <taxon>Poaceae</taxon>
        <taxon>PACMAD clade</taxon>
        <taxon>Panicoideae</taxon>
        <taxon>Panicodae</taxon>
        <taxon>Paniceae</taxon>
        <taxon>Panicinae</taxon>
        <taxon>Panicum</taxon>
        <taxon>Panicum sect. Hiantes</taxon>
    </lineage>
</organism>
<dbReference type="Proteomes" id="UP000823388">
    <property type="component" value="Chromosome 2K"/>
</dbReference>
<name>A0A8T0WP64_PANVG</name>
<proteinExistence type="predicted"/>
<comment type="caution">
    <text evidence="2">The sequence shown here is derived from an EMBL/GenBank/DDBJ whole genome shotgun (WGS) entry which is preliminary data.</text>
</comment>
<dbReference type="AlphaFoldDB" id="A0A8T0WP64"/>
<gene>
    <name evidence="2" type="ORF">PVAP13_2KG589501</name>
</gene>
<keyword evidence="3" id="KW-1185">Reference proteome</keyword>
<accession>A0A8T0WP64</accession>
<protein>
    <submittedName>
        <fullName evidence="2">Uncharacterized protein</fullName>
    </submittedName>
</protein>
<sequence>MAVLMSQLNLRNRNRIPCQPNPKHNSRTRFTGPELCLIQLGYALPGASTLLGQEMKAHVESDQQFGGNRHLIVSCSSRKPQVRWAPTKTTTGTRTKGRN</sequence>
<feature type="compositionally biased region" description="Low complexity" evidence="1">
    <location>
        <begin position="87"/>
        <end position="99"/>
    </location>
</feature>
<evidence type="ECO:0000256" key="1">
    <source>
        <dbReference type="SAM" id="MobiDB-lite"/>
    </source>
</evidence>
<evidence type="ECO:0000313" key="2">
    <source>
        <dbReference type="EMBL" id="KAG2647526.1"/>
    </source>
</evidence>
<dbReference type="EMBL" id="CM029039">
    <property type="protein sequence ID" value="KAG2647526.1"/>
    <property type="molecule type" value="Genomic_DNA"/>
</dbReference>
<reference evidence="2" key="1">
    <citation type="submission" date="2020-05" db="EMBL/GenBank/DDBJ databases">
        <title>WGS assembly of Panicum virgatum.</title>
        <authorList>
            <person name="Lovell J.T."/>
            <person name="Jenkins J."/>
            <person name="Shu S."/>
            <person name="Juenger T.E."/>
            <person name="Schmutz J."/>
        </authorList>
    </citation>
    <scope>NUCLEOTIDE SEQUENCE</scope>
    <source>
        <strain evidence="2">AP13</strain>
    </source>
</reference>
<feature type="region of interest" description="Disordered" evidence="1">
    <location>
        <begin position="78"/>
        <end position="99"/>
    </location>
</feature>